<evidence type="ECO:0000313" key="7">
    <source>
        <dbReference type="EMBL" id="MBC2595358.1"/>
    </source>
</evidence>
<dbReference type="InterPro" id="IPR017438">
    <property type="entry name" value="ATP-NAD_kinase_N"/>
</dbReference>
<evidence type="ECO:0000256" key="2">
    <source>
        <dbReference type="ARBA" id="ARBA00022777"/>
    </source>
</evidence>
<keyword evidence="4 6" id="KW-0520">NAD</keyword>
<dbReference type="Gene3D" id="2.60.200.30">
    <property type="entry name" value="Probable inorganic polyphosphate/atp-NAD kinase, domain 2"/>
    <property type="match status" value="1"/>
</dbReference>
<feature type="binding site" evidence="6">
    <location>
        <position position="161"/>
    </location>
    <ligand>
        <name>NAD(+)</name>
        <dbReference type="ChEBI" id="CHEBI:57540"/>
    </ligand>
</feature>
<evidence type="ECO:0000256" key="3">
    <source>
        <dbReference type="ARBA" id="ARBA00022857"/>
    </source>
</evidence>
<dbReference type="PANTHER" id="PTHR20275:SF0">
    <property type="entry name" value="NAD KINASE"/>
    <property type="match status" value="1"/>
</dbReference>
<dbReference type="AlphaFoldDB" id="A0A842HH83"/>
<dbReference type="InterPro" id="IPR016064">
    <property type="entry name" value="NAD/diacylglycerol_kinase_sf"/>
</dbReference>
<comment type="caution">
    <text evidence="7">The sequence shown here is derived from an EMBL/GenBank/DDBJ whole genome shotgun (WGS) entry which is preliminary data.</text>
</comment>
<proteinExistence type="inferred from homology"/>
<evidence type="ECO:0000313" key="8">
    <source>
        <dbReference type="Proteomes" id="UP000546464"/>
    </source>
</evidence>
<dbReference type="InterPro" id="IPR002504">
    <property type="entry name" value="NADK"/>
</dbReference>
<dbReference type="GO" id="GO:0006741">
    <property type="term" value="P:NADP+ biosynthetic process"/>
    <property type="evidence" value="ECO:0007669"/>
    <property type="project" value="UniProtKB-UniRule"/>
</dbReference>
<dbReference type="SUPFAM" id="SSF111331">
    <property type="entry name" value="NAD kinase/diacylglycerol kinase-like"/>
    <property type="match status" value="1"/>
</dbReference>
<reference evidence="7 8" key="1">
    <citation type="submission" date="2020-07" db="EMBL/GenBank/DDBJ databases">
        <authorList>
            <person name="Feng X."/>
        </authorList>
    </citation>
    <scope>NUCLEOTIDE SEQUENCE [LARGE SCALE GENOMIC DNA]</scope>
    <source>
        <strain evidence="7 8">JCM31066</strain>
    </source>
</reference>
<comment type="similarity">
    <text evidence="6">Belongs to the NAD kinase family.</text>
</comment>
<keyword evidence="3 6" id="KW-0521">NADP</keyword>
<dbReference type="GO" id="GO:0005737">
    <property type="term" value="C:cytoplasm"/>
    <property type="evidence" value="ECO:0007669"/>
    <property type="project" value="UniProtKB-SubCell"/>
</dbReference>
<comment type="caution">
    <text evidence="6">Lacks conserved residue(s) required for the propagation of feature annotation.</text>
</comment>
<feature type="active site" description="Proton acceptor" evidence="6">
    <location>
        <position position="61"/>
    </location>
</feature>
<dbReference type="HAMAP" id="MF_00361">
    <property type="entry name" value="NAD_kinase"/>
    <property type="match status" value="1"/>
</dbReference>
<evidence type="ECO:0000256" key="6">
    <source>
        <dbReference type="HAMAP-Rule" id="MF_00361"/>
    </source>
</evidence>
<feature type="binding site" evidence="6">
    <location>
        <begin position="172"/>
        <end position="177"/>
    </location>
    <ligand>
        <name>NAD(+)</name>
        <dbReference type="ChEBI" id="CHEBI:57540"/>
    </ligand>
</feature>
<dbReference type="GO" id="GO:0046872">
    <property type="term" value="F:metal ion binding"/>
    <property type="evidence" value="ECO:0007669"/>
    <property type="project" value="UniProtKB-UniRule"/>
</dbReference>
<comment type="catalytic activity">
    <reaction evidence="5 6">
        <text>NAD(+) + ATP = ADP + NADP(+) + H(+)</text>
        <dbReference type="Rhea" id="RHEA:18629"/>
        <dbReference type="ChEBI" id="CHEBI:15378"/>
        <dbReference type="ChEBI" id="CHEBI:30616"/>
        <dbReference type="ChEBI" id="CHEBI:57540"/>
        <dbReference type="ChEBI" id="CHEBI:58349"/>
        <dbReference type="ChEBI" id="CHEBI:456216"/>
        <dbReference type="EC" id="2.7.1.23"/>
    </reaction>
</comment>
<keyword evidence="2 6" id="KW-0418">Kinase</keyword>
<comment type="subcellular location">
    <subcellularLocation>
        <location evidence="6">Cytoplasm</location>
    </subcellularLocation>
</comment>
<comment type="cofactor">
    <cofactor evidence="6">
        <name>a divalent metal cation</name>
        <dbReference type="ChEBI" id="CHEBI:60240"/>
    </cofactor>
</comment>
<protein>
    <recommendedName>
        <fullName evidence="6">NAD kinase</fullName>
        <ecNumber evidence="6">2.7.1.23</ecNumber>
    </recommendedName>
    <alternativeName>
        <fullName evidence="6">ATP-dependent NAD kinase</fullName>
    </alternativeName>
</protein>
<keyword evidence="6" id="KW-0963">Cytoplasm</keyword>
<dbReference type="GO" id="GO:0019674">
    <property type="term" value="P:NAD+ metabolic process"/>
    <property type="evidence" value="ECO:0007669"/>
    <property type="project" value="InterPro"/>
</dbReference>
<keyword evidence="6" id="KW-0547">Nucleotide-binding</keyword>
<evidence type="ECO:0000256" key="1">
    <source>
        <dbReference type="ARBA" id="ARBA00022679"/>
    </source>
</evidence>
<keyword evidence="6" id="KW-0067">ATP-binding</keyword>
<sequence length="280" mass="30300">MKPITRIALVVNAQKTGAHELGKMLTHLCAQAGVESRLTTSHPVERDFLKGMDACCVLGGDGTLLSAVPESMAHRVPVFGINQGKLGFLATLSVEESEWQFKRILAGEYIIEERSTLHCTSAGGEEAFAFNDVVLKSPDSQGLIGLRVTCDEELVTDYWADGLIFCTSTGSTAYNLSAGGPIVHPHSNVITMTPICAHTLTNRSMIFPSRSRLAVNCSPRGKPPIISVDGNLAFHGCRLPLSIRRADTTVPLLQPPNHSHFRILRSKLMWGGEESIDPGI</sequence>
<dbReference type="InterPro" id="IPR017437">
    <property type="entry name" value="ATP-NAD_kinase_PpnK-typ_C"/>
</dbReference>
<feature type="binding site" evidence="6">
    <location>
        <begin position="131"/>
        <end position="132"/>
    </location>
    <ligand>
        <name>NAD(+)</name>
        <dbReference type="ChEBI" id="CHEBI:57540"/>
    </ligand>
</feature>
<gene>
    <name evidence="6" type="primary">nadK</name>
    <name evidence="7" type="ORF">H5P28_13910</name>
</gene>
<evidence type="ECO:0000256" key="4">
    <source>
        <dbReference type="ARBA" id="ARBA00023027"/>
    </source>
</evidence>
<dbReference type="Pfam" id="PF20143">
    <property type="entry name" value="NAD_kinase_C"/>
    <property type="match status" value="1"/>
</dbReference>
<dbReference type="EC" id="2.7.1.23" evidence="6"/>
<feature type="binding site" evidence="6">
    <location>
        <begin position="61"/>
        <end position="62"/>
    </location>
    <ligand>
        <name>NAD(+)</name>
        <dbReference type="ChEBI" id="CHEBI:57540"/>
    </ligand>
</feature>
<dbReference type="GO" id="GO:0051287">
    <property type="term" value="F:NAD binding"/>
    <property type="evidence" value="ECO:0007669"/>
    <property type="project" value="UniProtKB-ARBA"/>
</dbReference>
<comment type="function">
    <text evidence="6">Involved in the regulation of the intracellular balance of NAD and NADP, and is a key enzyme in the biosynthesis of NADP. Catalyzes specifically the phosphorylation on 2'-hydroxyl of the adenosine moiety of NAD to yield NADP.</text>
</comment>
<dbReference type="PANTHER" id="PTHR20275">
    <property type="entry name" value="NAD KINASE"/>
    <property type="match status" value="1"/>
</dbReference>
<dbReference type="Proteomes" id="UP000546464">
    <property type="component" value="Unassembled WGS sequence"/>
</dbReference>
<accession>A0A842HH83</accession>
<evidence type="ECO:0000256" key="5">
    <source>
        <dbReference type="ARBA" id="ARBA00047925"/>
    </source>
</evidence>
<organism evidence="7 8">
    <name type="scientific">Ruficoccus amylovorans</name>
    <dbReference type="NCBI Taxonomy" id="1804625"/>
    <lineage>
        <taxon>Bacteria</taxon>
        <taxon>Pseudomonadati</taxon>
        <taxon>Verrucomicrobiota</taxon>
        <taxon>Opitutia</taxon>
        <taxon>Puniceicoccales</taxon>
        <taxon>Cerasicoccaceae</taxon>
        <taxon>Ruficoccus</taxon>
    </lineage>
</organism>
<keyword evidence="1 6" id="KW-0808">Transferase</keyword>
<dbReference type="EMBL" id="JACHVB010000035">
    <property type="protein sequence ID" value="MBC2595358.1"/>
    <property type="molecule type" value="Genomic_DNA"/>
</dbReference>
<feature type="binding site" evidence="6">
    <location>
        <position position="231"/>
    </location>
    <ligand>
        <name>NAD(+)</name>
        <dbReference type="ChEBI" id="CHEBI:57540"/>
    </ligand>
</feature>
<dbReference type="GO" id="GO:0005524">
    <property type="term" value="F:ATP binding"/>
    <property type="evidence" value="ECO:0007669"/>
    <property type="project" value="UniProtKB-KW"/>
</dbReference>
<dbReference type="RefSeq" id="WP_185676310.1">
    <property type="nucleotide sequence ID" value="NZ_JACHVB010000035.1"/>
</dbReference>
<keyword evidence="8" id="KW-1185">Reference proteome</keyword>
<dbReference type="Gene3D" id="3.40.50.10330">
    <property type="entry name" value="Probable inorganic polyphosphate/atp-NAD kinase, domain 1"/>
    <property type="match status" value="1"/>
</dbReference>
<name>A0A842HH83_9BACT</name>
<dbReference type="GO" id="GO:0003951">
    <property type="term" value="F:NAD+ kinase activity"/>
    <property type="evidence" value="ECO:0007669"/>
    <property type="project" value="UniProtKB-UniRule"/>
</dbReference>
<dbReference type="Pfam" id="PF01513">
    <property type="entry name" value="NAD_kinase"/>
    <property type="match status" value="1"/>
</dbReference>